<gene>
    <name evidence="14" type="ORF">L1049_019780</name>
</gene>
<evidence type="ECO:0000256" key="9">
    <source>
        <dbReference type="ARBA" id="ARBA00023004"/>
    </source>
</evidence>
<evidence type="ECO:0000256" key="3">
    <source>
        <dbReference type="ARBA" id="ARBA00010617"/>
    </source>
</evidence>
<evidence type="ECO:0000256" key="10">
    <source>
        <dbReference type="ARBA" id="ARBA00023033"/>
    </source>
</evidence>
<evidence type="ECO:0000256" key="8">
    <source>
        <dbReference type="ARBA" id="ARBA00023002"/>
    </source>
</evidence>
<evidence type="ECO:0000256" key="7">
    <source>
        <dbReference type="ARBA" id="ARBA00022989"/>
    </source>
</evidence>
<evidence type="ECO:0000256" key="4">
    <source>
        <dbReference type="ARBA" id="ARBA00022617"/>
    </source>
</evidence>
<dbReference type="SUPFAM" id="SSF48264">
    <property type="entry name" value="Cytochrome P450"/>
    <property type="match status" value="1"/>
</dbReference>
<sequence>MELIYLSLLFFVLSVCLSLHYLLYKHRSHFSSPNLPPGRTGWPIIGESMEFLFSGWKGQPEKFIFERMAKYSNQVFKTSLMGEPAAVFCGVAGHKFLYTNENKHVTAWWPASIDKIFPTPLESSNEEAKKMRKLLPQFLKPEALQGYIGIMDTIAQRHLASDWDNKQEVTVYPLVKEYTFWLACRLFVSIDDPSHVAKLAEPFNLICSALFAMPIDLPGTPFHRGVKASVFVRNKLLAIIKQRKADLAEKKASPTQDILSHMLLTSDETGQFMTEMDIANKILGLLIGGHGSASATITFIIKYLAELPEIYDQVYKEQMEIVKSKAPNELLNWNDIQKMKYSWNVACEVMRLAPPQQGAFRIALHDFVYAGFSIPKGWKLYWSTHSTHRDPQCFAEPEKFDPNRFEGSGPAPYTYVPFGGGPRMCPGKEYARLETLVFMNNIVKKFKWEKLLPDEKIVL</sequence>
<dbReference type="InterPro" id="IPR002401">
    <property type="entry name" value="Cyt_P450_E_grp-I"/>
</dbReference>
<dbReference type="PANTHER" id="PTHR24286:SF349">
    <property type="entry name" value="CYTOCHROME P450 716A1-RELATED"/>
    <property type="match status" value="1"/>
</dbReference>
<protein>
    <recommendedName>
        <fullName evidence="16">Cytochrome P450</fullName>
    </recommendedName>
</protein>
<dbReference type="GO" id="GO:0016705">
    <property type="term" value="F:oxidoreductase activity, acting on paired donors, with incorporation or reduction of molecular oxygen"/>
    <property type="evidence" value="ECO:0007669"/>
    <property type="project" value="InterPro"/>
</dbReference>
<dbReference type="GO" id="GO:0016020">
    <property type="term" value="C:membrane"/>
    <property type="evidence" value="ECO:0007669"/>
    <property type="project" value="UniProtKB-SubCell"/>
</dbReference>
<evidence type="ECO:0000256" key="1">
    <source>
        <dbReference type="ARBA" id="ARBA00001971"/>
    </source>
</evidence>
<dbReference type="Proteomes" id="UP001415857">
    <property type="component" value="Unassembled WGS sequence"/>
</dbReference>
<dbReference type="Gene3D" id="1.10.630.10">
    <property type="entry name" value="Cytochrome P450"/>
    <property type="match status" value="1"/>
</dbReference>
<dbReference type="InterPro" id="IPR036396">
    <property type="entry name" value="Cyt_P450_sf"/>
</dbReference>
<dbReference type="FunFam" id="1.10.630.10:FF:000022">
    <property type="entry name" value="Taxadiene 5-alpha hydroxylase"/>
    <property type="match status" value="1"/>
</dbReference>
<dbReference type="Pfam" id="PF00067">
    <property type="entry name" value="p450"/>
    <property type="match status" value="1"/>
</dbReference>
<comment type="similarity">
    <text evidence="3 13">Belongs to the cytochrome P450 family.</text>
</comment>
<evidence type="ECO:0000256" key="12">
    <source>
        <dbReference type="PIRSR" id="PIRSR602401-1"/>
    </source>
</evidence>
<comment type="subcellular location">
    <subcellularLocation>
        <location evidence="2">Membrane</location>
        <topology evidence="2">Single-pass membrane protein</topology>
    </subcellularLocation>
</comment>
<proteinExistence type="inferred from homology"/>
<dbReference type="EMBL" id="JBBPBK010000001">
    <property type="protein sequence ID" value="KAK9291830.1"/>
    <property type="molecule type" value="Genomic_DNA"/>
</dbReference>
<keyword evidence="7" id="KW-1133">Transmembrane helix</keyword>
<dbReference type="InterPro" id="IPR001128">
    <property type="entry name" value="Cyt_P450"/>
</dbReference>
<keyword evidence="6 12" id="KW-0479">Metal-binding</keyword>
<dbReference type="GO" id="GO:0005506">
    <property type="term" value="F:iron ion binding"/>
    <property type="evidence" value="ECO:0007669"/>
    <property type="project" value="InterPro"/>
</dbReference>
<dbReference type="GO" id="GO:0020037">
    <property type="term" value="F:heme binding"/>
    <property type="evidence" value="ECO:0007669"/>
    <property type="project" value="InterPro"/>
</dbReference>
<dbReference type="AlphaFoldDB" id="A0AAP0SC49"/>
<dbReference type="InterPro" id="IPR017972">
    <property type="entry name" value="Cyt_P450_CS"/>
</dbReference>
<keyword evidence="4 12" id="KW-0349">Heme</keyword>
<accession>A0AAP0SC49</accession>
<dbReference type="PANTHER" id="PTHR24286">
    <property type="entry name" value="CYTOCHROME P450 26"/>
    <property type="match status" value="1"/>
</dbReference>
<dbReference type="GO" id="GO:0004497">
    <property type="term" value="F:monooxygenase activity"/>
    <property type="evidence" value="ECO:0007669"/>
    <property type="project" value="UniProtKB-KW"/>
</dbReference>
<evidence type="ECO:0000256" key="13">
    <source>
        <dbReference type="RuleBase" id="RU000461"/>
    </source>
</evidence>
<dbReference type="GO" id="GO:0016125">
    <property type="term" value="P:sterol metabolic process"/>
    <property type="evidence" value="ECO:0007669"/>
    <property type="project" value="TreeGrafter"/>
</dbReference>
<evidence type="ECO:0000256" key="5">
    <source>
        <dbReference type="ARBA" id="ARBA00022692"/>
    </source>
</evidence>
<keyword evidence="8 13" id="KW-0560">Oxidoreductase</keyword>
<dbReference type="PROSITE" id="PS00086">
    <property type="entry name" value="CYTOCHROME_P450"/>
    <property type="match status" value="1"/>
</dbReference>
<evidence type="ECO:0000256" key="11">
    <source>
        <dbReference type="ARBA" id="ARBA00023136"/>
    </source>
</evidence>
<dbReference type="PRINTS" id="PR00463">
    <property type="entry name" value="EP450I"/>
</dbReference>
<name>A0AAP0SC49_LIQFO</name>
<keyword evidence="15" id="KW-1185">Reference proteome</keyword>
<organism evidence="14 15">
    <name type="scientific">Liquidambar formosana</name>
    <name type="common">Formosan gum</name>
    <dbReference type="NCBI Taxonomy" id="63359"/>
    <lineage>
        <taxon>Eukaryota</taxon>
        <taxon>Viridiplantae</taxon>
        <taxon>Streptophyta</taxon>
        <taxon>Embryophyta</taxon>
        <taxon>Tracheophyta</taxon>
        <taxon>Spermatophyta</taxon>
        <taxon>Magnoliopsida</taxon>
        <taxon>eudicotyledons</taxon>
        <taxon>Gunneridae</taxon>
        <taxon>Pentapetalae</taxon>
        <taxon>Saxifragales</taxon>
        <taxon>Altingiaceae</taxon>
        <taxon>Liquidambar</taxon>
    </lineage>
</organism>
<evidence type="ECO:0000256" key="6">
    <source>
        <dbReference type="ARBA" id="ARBA00022723"/>
    </source>
</evidence>
<keyword evidence="5" id="KW-0812">Transmembrane</keyword>
<comment type="cofactor">
    <cofactor evidence="1 12">
        <name>heme</name>
        <dbReference type="ChEBI" id="CHEBI:30413"/>
    </cofactor>
</comment>
<comment type="caution">
    <text evidence="14">The sequence shown here is derived from an EMBL/GenBank/DDBJ whole genome shotgun (WGS) entry which is preliminary data.</text>
</comment>
<keyword evidence="10 13" id="KW-0503">Monooxygenase</keyword>
<keyword evidence="9 12" id="KW-0408">Iron</keyword>
<feature type="binding site" description="axial binding residue" evidence="12">
    <location>
        <position position="425"/>
    </location>
    <ligand>
        <name>heme</name>
        <dbReference type="ChEBI" id="CHEBI:30413"/>
    </ligand>
    <ligandPart>
        <name>Fe</name>
        <dbReference type="ChEBI" id="CHEBI:18248"/>
    </ligandPart>
</feature>
<evidence type="ECO:0008006" key="16">
    <source>
        <dbReference type="Google" id="ProtNLM"/>
    </source>
</evidence>
<evidence type="ECO:0000256" key="2">
    <source>
        <dbReference type="ARBA" id="ARBA00004167"/>
    </source>
</evidence>
<dbReference type="PRINTS" id="PR00385">
    <property type="entry name" value="P450"/>
</dbReference>
<reference evidence="14 15" key="1">
    <citation type="journal article" date="2024" name="Plant J.">
        <title>Genome sequences and population genomics reveal climatic adaptation and genomic divergence between two closely related sweetgum species.</title>
        <authorList>
            <person name="Xu W.Q."/>
            <person name="Ren C.Q."/>
            <person name="Zhang X.Y."/>
            <person name="Comes H.P."/>
            <person name="Liu X.H."/>
            <person name="Li Y.G."/>
            <person name="Kettle C.J."/>
            <person name="Jalonen R."/>
            <person name="Gaisberger H."/>
            <person name="Ma Y.Z."/>
            <person name="Qiu Y.X."/>
        </authorList>
    </citation>
    <scope>NUCLEOTIDE SEQUENCE [LARGE SCALE GENOMIC DNA]</scope>
    <source>
        <strain evidence="14">Hangzhou</strain>
    </source>
</reference>
<evidence type="ECO:0000313" key="14">
    <source>
        <dbReference type="EMBL" id="KAK9291830.1"/>
    </source>
</evidence>
<evidence type="ECO:0000313" key="15">
    <source>
        <dbReference type="Proteomes" id="UP001415857"/>
    </source>
</evidence>
<keyword evidence="11" id="KW-0472">Membrane</keyword>
<dbReference type="CDD" id="cd11043">
    <property type="entry name" value="CYP90-like"/>
    <property type="match status" value="1"/>
</dbReference>